<dbReference type="AlphaFoldDB" id="A0AAD7ZY91"/>
<name>A0AAD7ZY91_DIPPU</name>
<reference evidence="1" key="1">
    <citation type="journal article" date="2023" name="IScience">
        <title>Live-bearing cockroach genome reveals convergent evolutionary mechanisms linked to viviparity in insects and beyond.</title>
        <authorList>
            <person name="Fouks B."/>
            <person name="Harrison M.C."/>
            <person name="Mikhailova A.A."/>
            <person name="Marchal E."/>
            <person name="English S."/>
            <person name="Carruthers M."/>
            <person name="Jennings E.C."/>
            <person name="Chiamaka E.L."/>
            <person name="Frigard R.A."/>
            <person name="Pippel M."/>
            <person name="Attardo G.M."/>
            <person name="Benoit J.B."/>
            <person name="Bornberg-Bauer E."/>
            <person name="Tobe S.S."/>
        </authorList>
    </citation>
    <scope>NUCLEOTIDE SEQUENCE</scope>
    <source>
        <strain evidence="1">Stay&amp;Tobe</strain>
    </source>
</reference>
<evidence type="ECO:0000313" key="1">
    <source>
        <dbReference type="EMBL" id="KAJ9588876.1"/>
    </source>
</evidence>
<feature type="non-terminal residue" evidence="1">
    <location>
        <position position="136"/>
    </location>
</feature>
<keyword evidence="2" id="KW-1185">Reference proteome</keyword>
<gene>
    <name evidence="1" type="ORF">L9F63_017816</name>
</gene>
<evidence type="ECO:0000313" key="2">
    <source>
        <dbReference type="Proteomes" id="UP001233999"/>
    </source>
</evidence>
<feature type="non-terminal residue" evidence="1">
    <location>
        <position position="1"/>
    </location>
</feature>
<protein>
    <submittedName>
        <fullName evidence="1">Uncharacterized protein</fullName>
    </submittedName>
</protein>
<dbReference type="Proteomes" id="UP001233999">
    <property type="component" value="Unassembled WGS sequence"/>
</dbReference>
<sequence length="136" mass="16086">STVRDHYPRFRPRNSNVVITTRHRVEPGRNENYSSVYVERIVNVCNMYRMVKWAAHSYGEREVHDMLHENSNNLNGIPNELPTIQCHHFAMHLHPLNFKPTLRSFNQPVNVTLRRCYYVSKHVDGRYFFNSNCGAL</sequence>
<organism evidence="1 2">
    <name type="scientific">Diploptera punctata</name>
    <name type="common">Pacific beetle cockroach</name>
    <dbReference type="NCBI Taxonomy" id="6984"/>
    <lineage>
        <taxon>Eukaryota</taxon>
        <taxon>Metazoa</taxon>
        <taxon>Ecdysozoa</taxon>
        <taxon>Arthropoda</taxon>
        <taxon>Hexapoda</taxon>
        <taxon>Insecta</taxon>
        <taxon>Pterygota</taxon>
        <taxon>Neoptera</taxon>
        <taxon>Polyneoptera</taxon>
        <taxon>Dictyoptera</taxon>
        <taxon>Blattodea</taxon>
        <taxon>Blaberoidea</taxon>
        <taxon>Blaberidae</taxon>
        <taxon>Diplopterinae</taxon>
        <taxon>Diploptera</taxon>
    </lineage>
</organism>
<dbReference type="EMBL" id="JASPKZ010005297">
    <property type="protein sequence ID" value="KAJ9588876.1"/>
    <property type="molecule type" value="Genomic_DNA"/>
</dbReference>
<proteinExistence type="predicted"/>
<comment type="caution">
    <text evidence="1">The sequence shown here is derived from an EMBL/GenBank/DDBJ whole genome shotgun (WGS) entry which is preliminary data.</text>
</comment>
<accession>A0AAD7ZY91</accession>
<reference evidence="1" key="2">
    <citation type="submission" date="2023-05" db="EMBL/GenBank/DDBJ databases">
        <authorList>
            <person name="Fouks B."/>
        </authorList>
    </citation>
    <scope>NUCLEOTIDE SEQUENCE</scope>
    <source>
        <strain evidence="1">Stay&amp;Tobe</strain>
        <tissue evidence="1">Testes</tissue>
    </source>
</reference>